<feature type="region of interest" description="Disordered" evidence="1">
    <location>
        <begin position="13"/>
        <end position="34"/>
    </location>
</feature>
<dbReference type="VEuPathDB" id="FungiDB:Z519_03200"/>
<evidence type="ECO:0000313" key="3">
    <source>
        <dbReference type="Proteomes" id="UP000053789"/>
    </source>
</evidence>
<evidence type="ECO:0000256" key="1">
    <source>
        <dbReference type="SAM" id="MobiDB-lite"/>
    </source>
</evidence>
<gene>
    <name evidence="2" type="ORF">Z519_03200</name>
</gene>
<evidence type="ECO:0008006" key="4">
    <source>
        <dbReference type="Google" id="ProtNLM"/>
    </source>
</evidence>
<dbReference type="Pfam" id="PF26639">
    <property type="entry name" value="Het-6_barrel"/>
    <property type="match status" value="1"/>
</dbReference>
<feature type="compositionally biased region" description="Low complexity" evidence="1">
    <location>
        <begin position="657"/>
        <end position="667"/>
    </location>
</feature>
<proteinExistence type="predicted"/>
<dbReference type="Proteomes" id="UP000053789">
    <property type="component" value="Unassembled WGS sequence"/>
</dbReference>
<dbReference type="GeneID" id="27696128"/>
<dbReference type="OrthoDB" id="4850726at2759"/>
<sequence length="679" mass="75221">MFSNELLRSMFSAGGDRPLQRDGESPSITAVSRPDISQSTTVSPCHFTNLFGRVPGFDWPGQKPVNYEALSYVWASADEYDAEEKEEFAAVCDVVNHWLGNVPTCQRASFSVVSDTGKSQIFKASGTEYEAWSVEASEQTWMKRESTVPGIQDSVRRAIDTELDPIAHPGQQTKAFWKVISRFFNREWFWRLWAFQEIVLPKTAVAKLGSVEMSSLRIGGIHNACLMFRLSRQSDLPPIKLDFLRLLRLTRQFKVTDVRDRVYGLVGIGTLDNDPEKGKLFMKPDYQVTTPELWRKVAVNILAATNNLTLLSCVQSRTELQSPHGPMMSPLNAANGFPRHHGASPTAGSLLVQGTKAGVIGYGSELMLDSPDLSLLTSAGLHQVFETDSGHCLFASTLTAGMNLYGSQAHSNRSCGADFTAYLHRLDRFKDWNPMNLSDTGVTREAPGFAEMALRVPRDRRLFLPLNGYMGLGPENVCEGDVVCILGGDMPFLLRPVKAVECADSPKRTSDRFIIEPDSDSSCEDQETTTATYRLVGECYVERLMKGEVIKSLSHRRESARAAPAGSHLGDDSRTMALCKGARGGGTKGTEKRWDSAAGEDVVRYKMKAFRSWMRRSADGRRSKGNWIVHICHRASVDQPRSPGPTTAGTEREKPLSTSKNTSTTSNMAEVWGRFECGR</sequence>
<dbReference type="HOGENOM" id="CLU_404892_0_0_1"/>
<dbReference type="AlphaFoldDB" id="A0A0D2HRM1"/>
<protein>
    <recommendedName>
        <fullName evidence="4">Heterokaryon incompatibility domain-containing protein</fullName>
    </recommendedName>
</protein>
<feature type="region of interest" description="Disordered" evidence="1">
    <location>
        <begin position="634"/>
        <end position="670"/>
    </location>
</feature>
<feature type="region of interest" description="Disordered" evidence="1">
    <location>
        <begin position="561"/>
        <end position="596"/>
    </location>
</feature>
<evidence type="ECO:0000313" key="2">
    <source>
        <dbReference type="EMBL" id="KIW96133.1"/>
    </source>
</evidence>
<dbReference type="PANTHER" id="PTHR24148">
    <property type="entry name" value="ANKYRIN REPEAT DOMAIN-CONTAINING PROTEIN 39 HOMOLOG-RELATED"/>
    <property type="match status" value="1"/>
</dbReference>
<keyword evidence="3" id="KW-1185">Reference proteome</keyword>
<dbReference type="EMBL" id="KN846983">
    <property type="protein sequence ID" value="KIW96133.1"/>
    <property type="molecule type" value="Genomic_DNA"/>
</dbReference>
<dbReference type="PANTHER" id="PTHR24148:SF64">
    <property type="entry name" value="HETEROKARYON INCOMPATIBILITY DOMAIN-CONTAINING PROTEIN"/>
    <property type="match status" value="1"/>
</dbReference>
<organism evidence="2 3">
    <name type="scientific">Cladophialophora bantiana (strain ATCC 10958 / CBS 173.52 / CDC B-1940 / NIH 8579)</name>
    <name type="common">Xylohypha bantiana</name>
    <dbReference type="NCBI Taxonomy" id="1442370"/>
    <lineage>
        <taxon>Eukaryota</taxon>
        <taxon>Fungi</taxon>
        <taxon>Dikarya</taxon>
        <taxon>Ascomycota</taxon>
        <taxon>Pezizomycotina</taxon>
        <taxon>Eurotiomycetes</taxon>
        <taxon>Chaetothyriomycetidae</taxon>
        <taxon>Chaetothyriales</taxon>
        <taxon>Herpotrichiellaceae</taxon>
        <taxon>Cladophialophora</taxon>
    </lineage>
</organism>
<reference evidence="2" key="1">
    <citation type="submission" date="2015-01" db="EMBL/GenBank/DDBJ databases">
        <title>The Genome Sequence of Cladophialophora bantiana CBS 173.52.</title>
        <authorList>
            <consortium name="The Broad Institute Genomics Platform"/>
            <person name="Cuomo C."/>
            <person name="de Hoog S."/>
            <person name="Gorbushina A."/>
            <person name="Stielow B."/>
            <person name="Teixiera M."/>
            <person name="Abouelleil A."/>
            <person name="Chapman S.B."/>
            <person name="Priest M."/>
            <person name="Young S.K."/>
            <person name="Wortman J."/>
            <person name="Nusbaum C."/>
            <person name="Birren B."/>
        </authorList>
    </citation>
    <scope>NUCLEOTIDE SEQUENCE [LARGE SCALE GENOMIC DNA]</scope>
    <source>
        <strain evidence="2">CBS 173.52</strain>
    </source>
</reference>
<name>A0A0D2HRM1_CLAB1</name>
<dbReference type="RefSeq" id="XP_016622802.1">
    <property type="nucleotide sequence ID" value="XM_016760952.1"/>
</dbReference>
<accession>A0A0D2HRM1</accession>
<dbReference type="InterPro" id="IPR052895">
    <property type="entry name" value="HetReg/Transcr_Mod"/>
</dbReference>